<accession>A0A6J4I6P3</accession>
<proteinExistence type="predicted"/>
<dbReference type="AlphaFoldDB" id="A0A6J4I6P3"/>
<feature type="region of interest" description="Disordered" evidence="1">
    <location>
        <begin position="26"/>
        <end position="50"/>
    </location>
</feature>
<organism evidence="2">
    <name type="scientific">uncultured Acetobacteraceae bacterium</name>
    <dbReference type="NCBI Taxonomy" id="169975"/>
    <lineage>
        <taxon>Bacteria</taxon>
        <taxon>Pseudomonadati</taxon>
        <taxon>Pseudomonadota</taxon>
        <taxon>Alphaproteobacteria</taxon>
        <taxon>Acetobacterales</taxon>
        <taxon>Acetobacteraceae</taxon>
        <taxon>environmental samples</taxon>
    </lineage>
</organism>
<sequence length="50" mass="5663">ASRVGFRRRRRILRAGVRGLQDHRTRALRSGGPLRPVPAHLRRGGPRLSL</sequence>
<dbReference type="EMBL" id="CADCTG010000142">
    <property type="protein sequence ID" value="CAA9241770.1"/>
    <property type="molecule type" value="Genomic_DNA"/>
</dbReference>
<name>A0A6J4I6P3_9PROT</name>
<gene>
    <name evidence="2" type="ORF">AVDCRST_MAG08-1660</name>
</gene>
<evidence type="ECO:0000313" key="2">
    <source>
        <dbReference type="EMBL" id="CAA9241770.1"/>
    </source>
</evidence>
<evidence type="ECO:0000256" key="1">
    <source>
        <dbReference type="SAM" id="MobiDB-lite"/>
    </source>
</evidence>
<protein>
    <submittedName>
        <fullName evidence="2">Uncharacterized protein</fullName>
    </submittedName>
</protein>
<feature type="non-terminal residue" evidence="2">
    <location>
        <position position="50"/>
    </location>
</feature>
<feature type="non-terminal residue" evidence="2">
    <location>
        <position position="1"/>
    </location>
</feature>
<reference evidence="2" key="1">
    <citation type="submission" date="2020-02" db="EMBL/GenBank/DDBJ databases">
        <authorList>
            <person name="Meier V. D."/>
        </authorList>
    </citation>
    <scope>NUCLEOTIDE SEQUENCE</scope>
    <source>
        <strain evidence="2">AVDCRST_MAG08</strain>
    </source>
</reference>
<feature type="compositionally biased region" description="Basic residues" evidence="1">
    <location>
        <begin position="40"/>
        <end position="50"/>
    </location>
</feature>